<evidence type="ECO:0000256" key="1">
    <source>
        <dbReference type="SAM" id="MobiDB-lite"/>
    </source>
</evidence>
<evidence type="ECO:0000313" key="2">
    <source>
        <dbReference type="EMBL" id="ORY16426.1"/>
    </source>
</evidence>
<dbReference type="Proteomes" id="UP000193144">
    <property type="component" value="Unassembled WGS sequence"/>
</dbReference>
<reference evidence="2 3" key="1">
    <citation type="submission" date="2016-07" db="EMBL/GenBank/DDBJ databases">
        <title>Pervasive Adenine N6-methylation of Active Genes in Fungi.</title>
        <authorList>
            <consortium name="DOE Joint Genome Institute"/>
            <person name="Mondo S.J."/>
            <person name="Dannebaum R.O."/>
            <person name="Kuo R.C."/>
            <person name="Labutti K."/>
            <person name="Haridas S."/>
            <person name="Kuo A."/>
            <person name="Salamov A."/>
            <person name="Ahrendt S.R."/>
            <person name="Lipzen A."/>
            <person name="Sullivan W."/>
            <person name="Andreopoulos W.B."/>
            <person name="Clum A."/>
            <person name="Lindquist E."/>
            <person name="Daum C."/>
            <person name="Ramamoorthy G.K."/>
            <person name="Gryganskyi A."/>
            <person name="Culley D."/>
            <person name="Magnuson J.K."/>
            <person name="James T.Y."/>
            <person name="O'Malley M.A."/>
            <person name="Stajich J.E."/>
            <person name="Spatafora J.W."/>
            <person name="Visel A."/>
            <person name="Grigoriev I.V."/>
        </authorList>
    </citation>
    <scope>NUCLEOTIDE SEQUENCE [LARGE SCALE GENOMIC DNA]</scope>
    <source>
        <strain evidence="2 3">CBS 115471</strain>
    </source>
</reference>
<proteinExistence type="predicted"/>
<protein>
    <submittedName>
        <fullName evidence="2">Uncharacterized protein</fullName>
    </submittedName>
</protein>
<dbReference type="EMBL" id="MCFA01000018">
    <property type="protein sequence ID" value="ORY16426.1"/>
    <property type="molecule type" value="Genomic_DNA"/>
</dbReference>
<feature type="compositionally biased region" description="Polar residues" evidence="1">
    <location>
        <begin position="60"/>
        <end position="74"/>
    </location>
</feature>
<accession>A0A1Y2A1Q0</accession>
<feature type="region of interest" description="Disordered" evidence="1">
    <location>
        <begin position="1"/>
        <end position="84"/>
    </location>
</feature>
<comment type="caution">
    <text evidence="2">The sequence shown here is derived from an EMBL/GenBank/DDBJ whole genome shotgun (WGS) entry which is preliminary data.</text>
</comment>
<keyword evidence="3" id="KW-1185">Reference proteome</keyword>
<name>A0A1Y2A1Q0_9PLEO</name>
<feature type="compositionally biased region" description="Basic and acidic residues" evidence="1">
    <location>
        <begin position="156"/>
        <end position="188"/>
    </location>
</feature>
<feature type="region of interest" description="Disordered" evidence="1">
    <location>
        <begin position="121"/>
        <end position="188"/>
    </location>
</feature>
<gene>
    <name evidence="2" type="ORF">BCR34DRAFT_584372</name>
</gene>
<feature type="compositionally biased region" description="Low complexity" evidence="1">
    <location>
        <begin position="15"/>
        <end position="57"/>
    </location>
</feature>
<dbReference type="AlphaFoldDB" id="A0A1Y2A1Q0"/>
<organism evidence="2 3">
    <name type="scientific">Clohesyomyces aquaticus</name>
    <dbReference type="NCBI Taxonomy" id="1231657"/>
    <lineage>
        <taxon>Eukaryota</taxon>
        <taxon>Fungi</taxon>
        <taxon>Dikarya</taxon>
        <taxon>Ascomycota</taxon>
        <taxon>Pezizomycotina</taxon>
        <taxon>Dothideomycetes</taxon>
        <taxon>Pleosporomycetidae</taxon>
        <taxon>Pleosporales</taxon>
        <taxon>Lindgomycetaceae</taxon>
        <taxon>Clohesyomyces</taxon>
    </lineage>
</organism>
<sequence>MCAPYNVQIQPLGRSTSGSTSTSIASSSTSMAIPTTASHPQQSSASPTSLTSTTLESSADRASQTLAPTGSPSPKESRRPSTALCPRAAAGVAVGLRWEWSSLRLWDVPSQPVSVCSPHSHEVSASPMPAPIPRPYQYTRPPSPMTGGGQYPRPAGTREELVDLYEQKHCAKQRAGESSEQQHDLSAS</sequence>
<evidence type="ECO:0000313" key="3">
    <source>
        <dbReference type="Proteomes" id="UP000193144"/>
    </source>
</evidence>